<reference evidence="2 3" key="1">
    <citation type="journal article" date="2016" name="Nat. Commun.">
        <title>Thousands of microbial genomes shed light on interconnected biogeochemical processes in an aquifer system.</title>
        <authorList>
            <person name="Anantharaman K."/>
            <person name="Brown C.T."/>
            <person name="Hug L.A."/>
            <person name="Sharon I."/>
            <person name="Castelle C.J."/>
            <person name="Probst A.J."/>
            <person name="Thomas B.C."/>
            <person name="Singh A."/>
            <person name="Wilkins M.J."/>
            <person name="Karaoz U."/>
            <person name="Brodie E.L."/>
            <person name="Williams K.H."/>
            <person name="Hubbard S.S."/>
            <person name="Banfield J.F."/>
        </authorList>
    </citation>
    <scope>NUCLEOTIDE SEQUENCE [LARGE SCALE GENOMIC DNA]</scope>
</reference>
<feature type="transmembrane region" description="Helical" evidence="1">
    <location>
        <begin position="111"/>
        <end position="130"/>
    </location>
</feature>
<proteinExistence type="predicted"/>
<sequence>MNNIIKAILKTFIISSAVSYMTYLVVIGIVVIAGAIYYGNNNLNFNLFSSAAYIAPVLILPVILIFGFCYTLVLSAFYFLDKRFFDKYFVIISSSCFLFIMFFIIKDLLYSVIFILFSLMIYLVIMKGWIKEYDGINE</sequence>
<comment type="caution">
    <text evidence="2">The sequence shown here is derived from an EMBL/GenBank/DDBJ whole genome shotgun (WGS) entry which is preliminary data.</text>
</comment>
<gene>
    <name evidence="2" type="ORF">A2812_00290</name>
</gene>
<keyword evidence="1" id="KW-0812">Transmembrane</keyword>
<dbReference type="STRING" id="1802200.A2812_00290"/>
<name>A0A1G2HM37_9BACT</name>
<evidence type="ECO:0000313" key="3">
    <source>
        <dbReference type="Proteomes" id="UP000177190"/>
    </source>
</evidence>
<keyword evidence="1" id="KW-1133">Transmembrane helix</keyword>
<protein>
    <submittedName>
        <fullName evidence="2">Uncharacterized protein</fullName>
    </submittedName>
</protein>
<dbReference type="EMBL" id="MHOM01000033">
    <property type="protein sequence ID" value="OGZ63513.1"/>
    <property type="molecule type" value="Genomic_DNA"/>
</dbReference>
<dbReference type="AlphaFoldDB" id="A0A1G2HM37"/>
<feature type="transmembrane region" description="Helical" evidence="1">
    <location>
        <begin position="58"/>
        <end position="80"/>
    </location>
</feature>
<organism evidence="2 3">
    <name type="scientific">Candidatus Staskawiczbacteria bacterium RIFCSPHIGHO2_01_FULL_36_16</name>
    <dbReference type="NCBI Taxonomy" id="1802200"/>
    <lineage>
        <taxon>Bacteria</taxon>
        <taxon>Candidatus Staskawicziibacteriota</taxon>
    </lineage>
</organism>
<feature type="transmembrane region" description="Helical" evidence="1">
    <location>
        <begin position="87"/>
        <end position="105"/>
    </location>
</feature>
<feature type="transmembrane region" description="Helical" evidence="1">
    <location>
        <begin position="12"/>
        <end position="38"/>
    </location>
</feature>
<evidence type="ECO:0000313" key="2">
    <source>
        <dbReference type="EMBL" id="OGZ63513.1"/>
    </source>
</evidence>
<evidence type="ECO:0000256" key="1">
    <source>
        <dbReference type="SAM" id="Phobius"/>
    </source>
</evidence>
<accession>A0A1G2HM37</accession>
<keyword evidence="1" id="KW-0472">Membrane</keyword>
<dbReference type="Proteomes" id="UP000177190">
    <property type="component" value="Unassembled WGS sequence"/>
</dbReference>